<organism evidence="2 3">
    <name type="scientific">Penicillium vulpinum</name>
    <dbReference type="NCBI Taxonomy" id="29845"/>
    <lineage>
        <taxon>Eukaryota</taxon>
        <taxon>Fungi</taxon>
        <taxon>Dikarya</taxon>
        <taxon>Ascomycota</taxon>
        <taxon>Pezizomycotina</taxon>
        <taxon>Eurotiomycetes</taxon>
        <taxon>Eurotiomycetidae</taxon>
        <taxon>Eurotiales</taxon>
        <taxon>Aspergillaceae</taxon>
        <taxon>Penicillium</taxon>
    </lineage>
</organism>
<reference evidence="3" key="1">
    <citation type="journal article" date="2017" name="Nat. Microbiol.">
        <title>Global analysis of biosynthetic gene clusters reveals vast potential of secondary metabolite production in Penicillium species.</title>
        <authorList>
            <person name="Nielsen J.C."/>
            <person name="Grijseels S."/>
            <person name="Prigent S."/>
            <person name="Ji B."/>
            <person name="Dainat J."/>
            <person name="Nielsen K.F."/>
            <person name="Frisvad J.C."/>
            <person name="Workman M."/>
            <person name="Nielsen J."/>
        </authorList>
    </citation>
    <scope>NUCLEOTIDE SEQUENCE [LARGE SCALE GENOMIC DNA]</scope>
    <source>
        <strain evidence="3">IBT 29486</strain>
    </source>
</reference>
<comment type="caution">
    <text evidence="2">The sequence shown here is derived from an EMBL/GenBank/DDBJ whole genome shotgun (WGS) entry which is preliminary data.</text>
</comment>
<proteinExistence type="predicted"/>
<sequence>MPEMGPVILSLVQKLHRGEFKDTLIEHLAYRSVIEAVGGEKDFAQMALNAIDPRVLALQGKIITVEMLDRIRASQMQELDPWPHSNGGYCDFITDSRDTDYWRGYVGQASVLAIRIPQHCSAIRVGKNNTLHYHIVTNPSAAGYRYGNFIRLWIIQFPNCIQISTKEAELAPRVRGEFTKLLEGSTDPEIREWPSIRAQQKHQPNASAKNLVETQRCPRLSLEENINALYTAIQSGKEFAEMVFWPSKEKIPWAPHGSEIQPLDLKAWFEGVSNWLLKNHCTKSDLAILVGTTVASVGIMLDSVPSHDYGEISLPWGLRESGFTDKNSLIWFASFQKYKLIPGTFQASMPHDADTEFFSKSTHELIGKSSLRVILLCGKLAEKIALTEQDLKQNFTLELQGVRYEIWLRLRHHTIERIFVRSPAPLIKLWSNKGSAAVKIDVLFRFVSAVSSTRLSTTFYESALTVALVIRGWDDERSQRIDPLELELGKVNPTLRIWLERLGFREDNHVRRLAECTSGSLRLGLLVLLKVLPRAPPGVGPRKIPQSKTRRRGVISPETMQKVRLLLKDVQKELISVPKTEGGDIIKPPDTLVSSEDTILVDEDLIMEAVEHGSVTIKDFDSKEERLMIDRLQKKTPNTTEDTNPGKGISAPTSSTFSTQLSESTRRLQIRRFFVKAEVAPVGKRHPHAYATSASETDPGMRFGFRVSLRDDKGEDSFVEYASSSTWQAIAIANSFVDGLDGDSFEEICRRKRRFVWVDKRIKNVPSELRPFVNEAYRDDENNVVRFNSASPKVQKPA</sequence>
<evidence type="ECO:0000256" key="1">
    <source>
        <dbReference type="SAM" id="MobiDB-lite"/>
    </source>
</evidence>
<dbReference type="Proteomes" id="UP000191518">
    <property type="component" value="Unassembled WGS sequence"/>
</dbReference>
<accession>A0A1V6S4X6</accession>
<protein>
    <submittedName>
        <fullName evidence="2">Uncharacterized protein</fullName>
    </submittedName>
</protein>
<keyword evidence="3" id="KW-1185">Reference proteome</keyword>
<dbReference type="AlphaFoldDB" id="A0A1V6S4X6"/>
<name>A0A1V6S4X6_9EURO</name>
<dbReference type="EMBL" id="MDYP01000008">
    <property type="protein sequence ID" value="OQE08794.1"/>
    <property type="molecule type" value="Genomic_DNA"/>
</dbReference>
<gene>
    <name evidence="2" type="ORF">PENVUL_c008G01596</name>
</gene>
<feature type="compositionally biased region" description="Polar residues" evidence="1">
    <location>
        <begin position="651"/>
        <end position="661"/>
    </location>
</feature>
<evidence type="ECO:0000313" key="3">
    <source>
        <dbReference type="Proteomes" id="UP000191518"/>
    </source>
</evidence>
<feature type="region of interest" description="Disordered" evidence="1">
    <location>
        <begin position="634"/>
        <end position="661"/>
    </location>
</feature>
<evidence type="ECO:0000313" key="2">
    <source>
        <dbReference type="EMBL" id="OQE08794.1"/>
    </source>
</evidence>
<dbReference type="STRING" id="29845.A0A1V6S4X6"/>